<proteinExistence type="predicted"/>
<reference evidence="2" key="1">
    <citation type="journal article" date="2020" name="Stud. Mycol.">
        <title>101 Dothideomycetes genomes: a test case for predicting lifestyles and emergence of pathogens.</title>
        <authorList>
            <person name="Haridas S."/>
            <person name="Albert R."/>
            <person name="Binder M."/>
            <person name="Bloem J."/>
            <person name="Labutti K."/>
            <person name="Salamov A."/>
            <person name="Andreopoulos B."/>
            <person name="Baker S."/>
            <person name="Barry K."/>
            <person name="Bills G."/>
            <person name="Bluhm B."/>
            <person name="Cannon C."/>
            <person name="Castanera R."/>
            <person name="Culley D."/>
            <person name="Daum C."/>
            <person name="Ezra D."/>
            <person name="Gonzalez J."/>
            <person name="Henrissat B."/>
            <person name="Kuo A."/>
            <person name="Liang C."/>
            <person name="Lipzen A."/>
            <person name="Lutzoni F."/>
            <person name="Magnuson J."/>
            <person name="Mondo S."/>
            <person name="Nolan M."/>
            <person name="Ohm R."/>
            <person name="Pangilinan J."/>
            <person name="Park H.-J."/>
            <person name="Ramirez L."/>
            <person name="Alfaro M."/>
            <person name="Sun H."/>
            <person name="Tritt A."/>
            <person name="Yoshinaga Y."/>
            <person name="Zwiers L.-H."/>
            <person name="Turgeon B."/>
            <person name="Goodwin S."/>
            <person name="Spatafora J."/>
            <person name="Crous P."/>
            <person name="Grigoriev I."/>
        </authorList>
    </citation>
    <scope>NUCLEOTIDE SEQUENCE</scope>
    <source>
        <strain evidence="2">CBS 121739</strain>
    </source>
</reference>
<name>A0A6A6W3Y5_9PEZI</name>
<dbReference type="GeneID" id="54483794"/>
<evidence type="ECO:0008006" key="4">
    <source>
        <dbReference type="Google" id="ProtNLM"/>
    </source>
</evidence>
<evidence type="ECO:0000313" key="2">
    <source>
        <dbReference type="EMBL" id="KAF2756879.1"/>
    </source>
</evidence>
<evidence type="ECO:0000313" key="3">
    <source>
        <dbReference type="Proteomes" id="UP000799437"/>
    </source>
</evidence>
<dbReference type="AlphaFoldDB" id="A0A6A6W3Y5"/>
<protein>
    <recommendedName>
        <fullName evidence="4">Zn(2)-C6 fungal-type domain-containing protein</fullName>
    </recommendedName>
</protein>
<dbReference type="PANTHER" id="PTHR38111:SF5">
    <property type="entry name" value="TRANSCRIPTION FACTOR DOMAIN-CONTAINING PROTEIN"/>
    <property type="match status" value="1"/>
</dbReference>
<dbReference type="InterPro" id="IPR053178">
    <property type="entry name" value="Osmoadaptation_assoc"/>
</dbReference>
<dbReference type="Proteomes" id="UP000799437">
    <property type="component" value="Unassembled WGS sequence"/>
</dbReference>
<feature type="region of interest" description="Disordered" evidence="1">
    <location>
        <begin position="17"/>
        <end position="66"/>
    </location>
</feature>
<dbReference type="RefSeq" id="XP_033599330.1">
    <property type="nucleotide sequence ID" value="XM_033742740.1"/>
</dbReference>
<organism evidence="2 3">
    <name type="scientific">Pseudovirgaria hyperparasitica</name>
    <dbReference type="NCBI Taxonomy" id="470096"/>
    <lineage>
        <taxon>Eukaryota</taxon>
        <taxon>Fungi</taxon>
        <taxon>Dikarya</taxon>
        <taxon>Ascomycota</taxon>
        <taxon>Pezizomycotina</taxon>
        <taxon>Dothideomycetes</taxon>
        <taxon>Dothideomycetes incertae sedis</taxon>
        <taxon>Acrospermales</taxon>
        <taxon>Acrospermaceae</taxon>
        <taxon>Pseudovirgaria</taxon>
    </lineage>
</organism>
<feature type="compositionally biased region" description="Polar residues" evidence="1">
    <location>
        <begin position="41"/>
        <end position="66"/>
    </location>
</feature>
<evidence type="ECO:0000256" key="1">
    <source>
        <dbReference type="SAM" id="MobiDB-lite"/>
    </source>
</evidence>
<sequence length="518" mass="58404">MCDEQWPVCTPCMKSGRDCPGPPDRYKFMKSRRKFQKEKSVSGSPNDDQGNSITSPNEPIDETSASSNGIIVKVSSGHLSWNYTDVQIKKPKSVSLARGSPQVVTSSMPMLMSMTRSEMLACDLIGALSMDAIDISSKTFCFSHLFNELPRYLGVSPALDAATECISASVKGCLSGDDAYYGNFISRKYGKALQLLREAIKDPDQRYSDYTLAAIMIIWRNEGFFMDNPYWLWTSGHMQAIYDLIKIRGCGNLDNTFSFLLLLDCQTGIIGHSIYTGQPCFMDSPDWQVALSPRNGRSDISMLYYSVHRETTRWGSLLKSIATIRDTPDPGACPDLPSALNRAIQISQTLRFIDSRIEDLIKETTTIQPSETGDELVPLVYHFKDPALVGLIAWHTTYAISINRAVQYLFSLSAQSSGNLFEAVSEDKMIFDLYQKRNLALCRRCWMCFEQVRHWKPLGCHFLLSPLRASARYADTPEMKAWIDTASRDVADYLPWRSPFSQEAIQEWCRKVCGEDVF</sequence>
<keyword evidence="3" id="KW-1185">Reference proteome</keyword>
<accession>A0A6A6W3Y5</accession>
<gene>
    <name evidence="2" type="ORF">EJ05DRAFT_46430</name>
</gene>
<dbReference type="PANTHER" id="PTHR38111">
    <property type="entry name" value="ZN(2)-C6 FUNGAL-TYPE DOMAIN-CONTAINING PROTEIN-RELATED"/>
    <property type="match status" value="1"/>
</dbReference>
<dbReference type="EMBL" id="ML996574">
    <property type="protein sequence ID" value="KAF2756879.1"/>
    <property type="molecule type" value="Genomic_DNA"/>
</dbReference>
<dbReference type="OrthoDB" id="4314040at2759"/>